<dbReference type="EMBL" id="FQWX01000041">
    <property type="protein sequence ID" value="SHH37902.1"/>
    <property type="molecule type" value="Genomic_DNA"/>
</dbReference>
<dbReference type="RefSeq" id="WP_200787930.1">
    <property type="nucleotide sequence ID" value="NZ_BAABCH010000078.1"/>
</dbReference>
<protein>
    <submittedName>
        <fullName evidence="1">Uncharacterized protein</fullName>
    </submittedName>
</protein>
<sequence length="326" mass="38504">MDISKLKEMPYDELRVLYKQHLHSLNISKATINTASVDTFYLWRKDSKTLFWDTVLSNDFESEARSRLLKTLSEHSSGNVNALVSGYLSHLRKFRLYISSDSTWEQSETNQVKTEKNTNLRRTKKDIVIPSPTVEQVEFYLTKWDGLENYHLQEDALNKLFLELCPNNTDILDILLKASTLNDFYSTNIFSIYPVAKHIRSLNIDTRLDAGDVTLVRDIQHVTISNKKRSFYSFATKYCSHHNPLDYPIYDSYVDEVLRYFRNRDNFSDFQNDELKDYVRFKDILIDFRGFYGLGTYNLKQIDQYVWQLGKDYFPKNYGKKKRGDK</sequence>
<organism evidence="1 2">
    <name type="scientific">Asaccharospora irregularis DSM 2635</name>
    <dbReference type="NCBI Taxonomy" id="1121321"/>
    <lineage>
        <taxon>Bacteria</taxon>
        <taxon>Bacillati</taxon>
        <taxon>Bacillota</taxon>
        <taxon>Clostridia</taxon>
        <taxon>Peptostreptococcales</taxon>
        <taxon>Peptostreptococcaceae</taxon>
        <taxon>Asaccharospora</taxon>
    </lineage>
</organism>
<reference evidence="2" key="1">
    <citation type="submission" date="2016-11" db="EMBL/GenBank/DDBJ databases">
        <authorList>
            <person name="Varghese N."/>
            <person name="Submissions S."/>
        </authorList>
    </citation>
    <scope>NUCLEOTIDE SEQUENCE [LARGE SCALE GENOMIC DNA]</scope>
    <source>
        <strain evidence="2">DSM 2635</strain>
    </source>
</reference>
<dbReference type="STRING" id="1121321.SAMN04488530_1415"/>
<keyword evidence="2" id="KW-1185">Reference proteome</keyword>
<dbReference type="Proteomes" id="UP000243255">
    <property type="component" value="Unassembled WGS sequence"/>
</dbReference>
<proteinExistence type="predicted"/>
<dbReference type="AlphaFoldDB" id="A0A1M5SH25"/>
<evidence type="ECO:0000313" key="1">
    <source>
        <dbReference type="EMBL" id="SHH37902.1"/>
    </source>
</evidence>
<gene>
    <name evidence="1" type="ORF">SAMN04488530_1415</name>
</gene>
<evidence type="ECO:0000313" key="2">
    <source>
        <dbReference type="Proteomes" id="UP000243255"/>
    </source>
</evidence>
<name>A0A1M5SH25_9FIRM</name>
<accession>A0A1M5SH25</accession>